<dbReference type="GO" id="GO:0016746">
    <property type="term" value="F:acyltransferase activity"/>
    <property type="evidence" value="ECO:0007669"/>
    <property type="project" value="UniProtKB-KW"/>
</dbReference>
<gene>
    <name evidence="4" type="ORF">KL86APRO_12673</name>
</gene>
<dbReference type="Gene3D" id="2.160.10.10">
    <property type="entry name" value="Hexapeptide repeat proteins"/>
    <property type="match status" value="1"/>
</dbReference>
<dbReference type="PROSITE" id="PS00101">
    <property type="entry name" value="HEXAPEP_TRANSFERASES"/>
    <property type="match status" value="1"/>
</dbReference>
<dbReference type="PANTHER" id="PTHR23416">
    <property type="entry name" value="SIALIC ACID SYNTHASE-RELATED"/>
    <property type="match status" value="1"/>
</dbReference>
<keyword evidence="2" id="KW-0677">Repeat</keyword>
<accession>A0A212KDP8</accession>
<reference evidence="4" key="1">
    <citation type="submission" date="2016-04" db="EMBL/GenBank/DDBJ databases">
        <authorList>
            <person name="Evans L.H."/>
            <person name="Alamgir A."/>
            <person name="Owens N."/>
            <person name="Weber N.D."/>
            <person name="Virtaneva K."/>
            <person name="Barbian K."/>
            <person name="Babar A."/>
            <person name="Rosenke K."/>
        </authorList>
    </citation>
    <scope>NUCLEOTIDE SEQUENCE</scope>
    <source>
        <strain evidence="4">86</strain>
    </source>
</reference>
<organism evidence="4">
    <name type="scientific">uncultured Alphaproteobacteria bacterium</name>
    <dbReference type="NCBI Taxonomy" id="91750"/>
    <lineage>
        <taxon>Bacteria</taxon>
        <taxon>Pseudomonadati</taxon>
        <taxon>Pseudomonadota</taxon>
        <taxon>Alphaproteobacteria</taxon>
        <taxon>environmental samples</taxon>
    </lineage>
</organism>
<dbReference type="InterPro" id="IPR018357">
    <property type="entry name" value="Hexapep_transf_CS"/>
</dbReference>
<name>A0A212KDP8_9PROT</name>
<evidence type="ECO:0000313" key="4">
    <source>
        <dbReference type="EMBL" id="SBW09782.1"/>
    </source>
</evidence>
<evidence type="ECO:0000256" key="2">
    <source>
        <dbReference type="ARBA" id="ARBA00022737"/>
    </source>
</evidence>
<dbReference type="InterPro" id="IPR011004">
    <property type="entry name" value="Trimer_LpxA-like_sf"/>
</dbReference>
<dbReference type="CDD" id="cd04647">
    <property type="entry name" value="LbH_MAT_like"/>
    <property type="match status" value="1"/>
</dbReference>
<dbReference type="AlphaFoldDB" id="A0A212KDP8"/>
<keyword evidence="3" id="KW-0012">Acyltransferase</keyword>
<evidence type="ECO:0000256" key="1">
    <source>
        <dbReference type="ARBA" id="ARBA00022679"/>
    </source>
</evidence>
<sequence>MYSPILMALRHFRQEWKHVVRVYRLSRRFGCEISPKTRLTGPDASLQIGPGTCINAYCNLRFRQGHLTMGRHVLLAQSVTILTSTHRIADRDIPIMHQGSDIADVVIEDDVWIGVNAVIMPGVRIGKGAVIGANSVVTRDVGSYEIWAGIPAAKIRDR</sequence>
<dbReference type="EMBL" id="FLUO01000001">
    <property type="protein sequence ID" value="SBW09782.1"/>
    <property type="molecule type" value="Genomic_DNA"/>
</dbReference>
<evidence type="ECO:0000256" key="3">
    <source>
        <dbReference type="ARBA" id="ARBA00023315"/>
    </source>
</evidence>
<keyword evidence="1 4" id="KW-0808">Transferase</keyword>
<dbReference type="SUPFAM" id="SSF51161">
    <property type="entry name" value="Trimeric LpxA-like enzymes"/>
    <property type="match status" value="1"/>
</dbReference>
<dbReference type="PANTHER" id="PTHR23416:SF78">
    <property type="entry name" value="LIPOPOLYSACCHARIDE BIOSYNTHESIS O-ACETYL TRANSFERASE WBBJ-RELATED"/>
    <property type="match status" value="1"/>
</dbReference>
<dbReference type="InterPro" id="IPR051159">
    <property type="entry name" value="Hexapeptide_acetyltransf"/>
</dbReference>
<dbReference type="Pfam" id="PF00132">
    <property type="entry name" value="Hexapep"/>
    <property type="match status" value="1"/>
</dbReference>
<protein>
    <submittedName>
        <fullName evidence="4">Putative acyl transferase</fullName>
    </submittedName>
</protein>
<dbReference type="InterPro" id="IPR001451">
    <property type="entry name" value="Hexapep"/>
</dbReference>
<proteinExistence type="predicted"/>